<protein>
    <submittedName>
        <fullName evidence="1">Uncharacterized conserved protein YegL, contains vWA domain of TerY type</fullName>
    </submittedName>
</protein>
<dbReference type="Proteomes" id="UP000183997">
    <property type="component" value="Unassembled WGS sequence"/>
</dbReference>
<gene>
    <name evidence="1" type="ORF">SAMN02745123_00908</name>
</gene>
<name>A0A1M6Q5C8_9FIRM</name>
<dbReference type="AlphaFoldDB" id="A0A1M6Q5C8"/>
<dbReference type="SUPFAM" id="SSF53300">
    <property type="entry name" value="vWA-like"/>
    <property type="match status" value="1"/>
</dbReference>
<dbReference type="Gene3D" id="3.40.50.410">
    <property type="entry name" value="von Willebrand factor, type A domain"/>
    <property type="match status" value="1"/>
</dbReference>
<organism evidence="1 2">
    <name type="scientific">Desulforamulus aeronauticus DSM 10349</name>
    <dbReference type="NCBI Taxonomy" id="1121421"/>
    <lineage>
        <taxon>Bacteria</taxon>
        <taxon>Bacillati</taxon>
        <taxon>Bacillota</taxon>
        <taxon>Clostridia</taxon>
        <taxon>Eubacteriales</taxon>
        <taxon>Peptococcaceae</taxon>
        <taxon>Desulforamulus</taxon>
    </lineage>
</organism>
<dbReference type="EMBL" id="FRAR01000007">
    <property type="protein sequence ID" value="SHK15333.1"/>
    <property type="molecule type" value="Genomic_DNA"/>
</dbReference>
<reference evidence="2" key="1">
    <citation type="submission" date="2016-11" db="EMBL/GenBank/DDBJ databases">
        <authorList>
            <person name="Varghese N."/>
            <person name="Submissions S."/>
        </authorList>
    </citation>
    <scope>NUCLEOTIDE SEQUENCE [LARGE SCALE GENOMIC DNA]</scope>
    <source>
        <strain evidence="2">DSM 10349</strain>
    </source>
</reference>
<evidence type="ECO:0000313" key="2">
    <source>
        <dbReference type="Proteomes" id="UP000183997"/>
    </source>
</evidence>
<dbReference type="OrthoDB" id="9790144at2"/>
<dbReference type="InterPro" id="IPR036465">
    <property type="entry name" value="vWFA_dom_sf"/>
</dbReference>
<dbReference type="RefSeq" id="WP_072911251.1">
    <property type="nucleotide sequence ID" value="NZ_FRAR01000007.1"/>
</dbReference>
<keyword evidence="2" id="KW-1185">Reference proteome</keyword>
<dbReference type="STRING" id="1121421.SAMN02745123_00908"/>
<proteinExistence type="predicted"/>
<evidence type="ECO:0000313" key="1">
    <source>
        <dbReference type="EMBL" id="SHK15333.1"/>
    </source>
</evidence>
<accession>A0A1M6Q5C8</accession>
<sequence length="217" mass="24658">MKKDLNELVFILDRSGSMSGLESDTIGGYNAMLEKQKKEPGEAVITTVLFDDKYELLHDRINLRGIAPITDKEYYVRGNTALLDAVGKTINKIGNVQKHTAEDERAEHVMFVITTDGMENASREYSYGKVRQMIEHQKSKYGWEFIFLGANIDAVSTAERFGISKDRATNYNADSEGTLLNYEVISETVSSIRANRSISENWKERIDEDFKKRGGRR</sequence>